<dbReference type="EMBL" id="JENJ01000009">
    <property type="protein sequence ID" value="KGM97512.1"/>
    <property type="molecule type" value="Genomic_DNA"/>
</dbReference>
<dbReference type="InterPro" id="IPR000836">
    <property type="entry name" value="PRTase_dom"/>
</dbReference>
<dbReference type="PANTHER" id="PTHR43363">
    <property type="entry name" value="HYPOXANTHINE PHOSPHORIBOSYLTRANSFERASE"/>
    <property type="match status" value="1"/>
</dbReference>
<dbReference type="GO" id="GO:0016757">
    <property type="term" value="F:glycosyltransferase activity"/>
    <property type="evidence" value="ECO:0007669"/>
    <property type="project" value="UniProtKB-KW"/>
</dbReference>
<evidence type="ECO:0000313" key="5">
    <source>
        <dbReference type="Proteomes" id="UP000030012"/>
    </source>
</evidence>
<dbReference type="PANTHER" id="PTHR43363:SF1">
    <property type="entry name" value="HYPOXANTHINE-GUANINE PHOSPHORIBOSYLTRANSFERASE"/>
    <property type="match status" value="1"/>
</dbReference>
<protein>
    <recommendedName>
        <fullName evidence="3">Phosphoribosyltransferase domain-containing protein</fullName>
    </recommendedName>
</protein>
<dbReference type="Pfam" id="PF00156">
    <property type="entry name" value="Pribosyltran"/>
    <property type="match status" value="1"/>
</dbReference>
<sequence length="193" mass="22208">MKHLTLSIENVKKDCVKLANKIEKSNFNPDCVIYIKTGGYLVGKGISDYFNVQLKGFRISREGNNMKSKVSFILKMLPKFLKNILRELEFKSGIHNKRSKRVVTEVDNELVKGSNVLLVDDSIDTGNTIICAIDFLKKCYGNDINIKVVGLNKFKLSEKKVSTDYYIYEDSIIIYPWSKDSREYNEFKKIINS</sequence>
<gene>
    <name evidence="4" type="ORF">Z968_03045</name>
</gene>
<evidence type="ECO:0000259" key="3">
    <source>
        <dbReference type="Pfam" id="PF00156"/>
    </source>
</evidence>
<name>A0A0A0I9D6_CLONO</name>
<dbReference type="SUPFAM" id="SSF53271">
    <property type="entry name" value="PRTase-like"/>
    <property type="match status" value="1"/>
</dbReference>
<dbReference type="CDD" id="cd06223">
    <property type="entry name" value="PRTases_typeI"/>
    <property type="match status" value="1"/>
</dbReference>
<organism evidence="4 5">
    <name type="scientific">Clostridium novyi A str. 4552</name>
    <dbReference type="NCBI Taxonomy" id="1444289"/>
    <lineage>
        <taxon>Bacteria</taxon>
        <taxon>Bacillati</taxon>
        <taxon>Bacillota</taxon>
        <taxon>Clostridia</taxon>
        <taxon>Eubacteriales</taxon>
        <taxon>Clostridiaceae</taxon>
        <taxon>Clostridium</taxon>
    </lineage>
</organism>
<evidence type="ECO:0000313" key="4">
    <source>
        <dbReference type="EMBL" id="KGM97512.1"/>
    </source>
</evidence>
<evidence type="ECO:0000256" key="1">
    <source>
        <dbReference type="ARBA" id="ARBA00022676"/>
    </source>
</evidence>
<reference evidence="4 5" key="1">
    <citation type="submission" date="2014-01" db="EMBL/GenBank/DDBJ databases">
        <title>Plasmidome dynamics in the species complex Clostridium novyi sensu lato converts strains of independent lineages into distinctly different pathogens.</title>
        <authorList>
            <person name="Skarin H."/>
            <person name="Segerman B."/>
        </authorList>
    </citation>
    <scope>NUCLEOTIDE SEQUENCE [LARGE SCALE GENOMIC DNA]</scope>
    <source>
        <strain evidence="4 5">4552</strain>
    </source>
</reference>
<proteinExistence type="predicted"/>
<comment type="caution">
    <text evidence="4">The sequence shown here is derived from an EMBL/GenBank/DDBJ whole genome shotgun (WGS) entry which is preliminary data.</text>
</comment>
<dbReference type="OrthoDB" id="2967106at2"/>
<dbReference type="Gene3D" id="3.40.50.2020">
    <property type="match status" value="1"/>
</dbReference>
<dbReference type="AlphaFoldDB" id="A0A0A0I9D6"/>
<dbReference type="RefSeq" id="WP_039253103.1">
    <property type="nucleotide sequence ID" value="NZ_JENJ01000009.1"/>
</dbReference>
<feature type="domain" description="Phosphoribosyltransferase" evidence="3">
    <location>
        <begin position="8"/>
        <end position="150"/>
    </location>
</feature>
<dbReference type="InterPro" id="IPR029057">
    <property type="entry name" value="PRTase-like"/>
</dbReference>
<dbReference type="Proteomes" id="UP000030012">
    <property type="component" value="Unassembled WGS sequence"/>
</dbReference>
<accession>A0A0A0I9D6</accession>
<keyword evidence="1" id="KW-0328">Glycosyltransferase</keyword>
<keyword evidence="2" id="KW-0808">Transferase</keyword>
<evidence type="ECO:0000256" key="2">
    <source>
        <dbReference type="ARBA" id="ARBA00022679"/>
    </source>
</evidence>